<evidence type="ECO:0000313" key="1">
    <source>
        <dbReference type="EMBL" id="ABD13243.1"/>
    </source>
</evidence>
<dbReference type="EMBL" id="CP000249">
    <property type="protein sequence ID" value="ABD13243.1"/>
    <property type="molecule type" value="Genomic_DNA"/>
</dbReference>
<sequence>MARTLLYRADPDPIAAAASARDALDVLDVLDGRPTRGVIQRSGEMWREMHHRWPKIAAVQDLGEVIDHSRRALEAKPPASA</sequence>
<gene>
    <name evidence="1" type="ordered locus">Francci3_3893</name>
</gene>
<name>Q2J649_FRACC</name>
<dbReference type="KEGG" id="fra:Francci3_3893"/>
<accession>Q2J649</accession>
<organism evidence="1 2">
    <name type="scientific">Frankia casuarinae (strain DSM 45818 / CECT 9043 / HFP020203 / CcI3)</name>
    <dbReference type="NCBI Taxonomy" id="106370"/>
    <lineage>
        <taxon>Bacteria</taxon>
        <taxon>Bacillati</taxon>
        <taxon>Actinomycetota</taxon>
        <taxon>Actinomycetes</taxon>
        <taxon>Frankiales</taxon>
        <taxon>Frankiaceae</taxon>
        <taxon>Frankia</taxon>
    </lineage>
</organism>
<dbReference type="HOGENOM" id="CLU_2568886_0_0_11"/>
<dbReference type="AlphaFoldDB" id="Q2J649"/>
<dbReference type="Proteomes" id="UP000001937">
    <property type="component" value="Chromosome"/>
</dbReference>
<protein>
    <submittedName>
        <fullName evidence="1">Uncharacterized protein</fullName>
    </submittedName>
</protein>
<reference evidence="1 2" key="1">
    <citation type="journal article" date="2007" name="Genome Res.">
        <title>Genome characteristics of facultatively symbiotic Frankia sp. strains reflect host range and host plant biogeography.</title>
        <authorList>
            <person name="Normand P."/>
            <person name="Lapierre P."/>
            <person name="Tisa L.S."/>
            <person name="Gogarten J.P."/>
            <person name="Alloisio N."/>
            <person name="Bagnarol E."/>
            <person name="Bassi C.A."/>
            <person name="Berry A.M."/>
            <person name="Bickhart D.M."/>
            <person name="Choisne N."/>
            <person name="Couloux A."/>
            <person name="Cournoyer B."/>
            <person name="Cruveiller S."/>
            <person name="Daubin V."/>
            <person name="Demange N."/>
            <person name="Francino M.P."/>
            <person name="Goltsman E."/>
            <person name="Huang Y."/>
            <person name="Kopp O.R."/>
            <person name="Labarre L."/>
            <person name="Lapidus A."/>
            <person name="Lavire C."/>
            <person name="Marechal J."/>
            <person name="Martinez M."/>
            <person name="Mastronunzio J.E."/>
            <person name="Mullin B.C."/>
            <person name="Niemann J."/>
            <person name="Pujic P."/>
            <person name="Rawnsley T."/>
            <person name="Rouy Z."/>
            <person name="Schenowitz C."/>
            <person name="Sellstedt A."/>
            <person name="Tavares F."/>
            <person name="Tomkins J.P."/>
            <person name="Vallenet D."/>
            <person name="Valverde C."/>
            <person name="Wall L.G."/>
            <person name="Wang Y."/>
            <person name="Medigue C."/>
            <person name="Benson D.R."/>
        </authorList>
    </citation>
    <scope>NUCLEOTIDE SEQUENCE [LARGE SCALE GENOMIC DNA]</scope>
    <source>
        <strain evidence="2">DSM 45818 / CECT 9043 / CcI3</strain>
    </source>
</reference>
<proteinExistence type="predicted"/>
<evidence type="ECO:0000313" key="2">
    <source>
        <dbReference type="Proteomes" id="UP000001937"/>
    </source>
</evidence>
<keyword evidence="2" id="KW-1185">Reference proteome</keyword>